<evidence type="ECO:0000313" key="1">
    <source>
        <dbReference type="EMBL" id="GAB0205857.1"/>
    </source>
</evidence>
<protein>
    <submittedName>
        <fullName evidence="1">Triadin</fullName>
    </submittedName>
</protein>
<reference evidence="1 2" key="1">
    <citation type="submission" date="2024-06" db="EMBL/GenBank/DDBJ databases">
        <title>The draft genome of Grus japonensis, version 3.</title>
        <authorList>
            <person name="Nabeshima K."/>
            <person name="Suzuki S."/>
            <person name="Onuma M."/>
        </authorList>
    </citation>
    <scope>NUCLEOTIDE SEQUENCE [LARGE SCALE GENOMIC DNA]</scope>
    <source>
        <strain evidence="1 2">451A</strain>
    </source>
</reference>
<dbReference type="EMBL" id="BAAFJT010000040">
    <property type="protein sequence ID" value="GAB0205857.1"/>
    <property type="molecule type" value="Genomic_DNA"/>
</dbReference>
<sequence>MNPDKMHLWVLRKLVDEVAKPLSIISEKSWQSSEVPADWKRGNITPIFKKGKRKTQGTTGQSVSLLCLARSWICLEQILLETMFRHMENKEVIGDSQHDFTKGKSCLTNLVAFYNEVTTLVVLGLALFNIFVSNVDSGIEWTLSKFANDTKLCGAVDTLEGRNAIQRDLDRLENWDPVNCIKFSKAKCKVLHMGQCNPKHKYRLGREWIESSPEEKDLGVLVDEKLNMSRQCALAAQKANRVLGCIKRSVTSRSREVILPLYSALVRPHLQYCVQLWGPQYRRDMELLERVQRRATKLIRGLEHLSCEDRLRELGLFSLEKSLGRPYSSLPVPEGGLQEIYLQGHVVP</sequence>
<name>A0ABC9YAX0_GRUJA</name>
<dbReference type="AlphaFoldDB" id="A0ABC9YAX0"/>
<comment type="caution">
    <text evidence="1">The sequence shown here is derived from an EMBL/GenBank/DDBJ whole genome shotgun (WGS) entry which is preliminary data.</text>
</comment>
<organism evidence="1 2">
    <name type="scientific">Grus japonensis</name>
    <name type="common">Japanese crane</name>
    <name type="synonym">Red-crowned crane</name>
    <dbReference type="NCBI Taxonomy" id="30415"/>
    <lineage>
        <taxon>Eukaryota</taxon>
        <taxon>Metazoa</taxon>
        <taxon>Chordata</taxon>
        <taxon>Craniata</taxon>
        <taxon>Vertebrata</taxon>
        <taxon>Euteleostomi</taxon>
        <taxon>Archelosauria</taxon>
        <taxon>Archosauria</taxon>
        <taxon>Dinosauria</taxon>
        <taxon>Saurischia</taxon>
        <taxon>Theropoda</taxon>
        <taxon>Coelurosauria</taxon>
        <taxon>Aves</taxon>
        <taxon>Neognathae</taxon>
        <taxon>Neoaves</taxon>
        <taxon>Gruiformes</taxon>
        <taxon>Gruidae</taxon>
        <taxon>Grus</taxon>
    </lineage>
</organism>
<keyword evidence="2" id="KW-1185">Reference proteome</keyword>
<evidence type="ECO:0000313" key="2">
    <source>
        <dbReference type="Proteomes" id="UP001623348"/>
    </source>
</evidence>
<dbReference type="Proteomes" id="UP001623348">
    <property type="component" value="Unassembled WGS sequence"/>
</dbReference>
<dbReference type="PANTHER" id="PTHR33332">
    <property type="entry name" value="REVERSE TRANSCRIPTASE DOMAIN-CONTAINING PROTEIN"/>
    <property type="match status" value="1"/>
</dbReference>
<proteinExistence type="predicted"/>
<accession>A0ABC9YAX0</accession>
<gene>
    <name evidence="1" type="ORF">GRJ2_003051300</name>
</gene>